<dbReference type="EMBL" id="JACHJI010000002">
    <property type="protein sequence ID" value="MBB4897444.1"/>
    <property type="molecule type" value="Genomic_DNA"/>
</dbReference>
<dbReference type="AlphaFoldDB" id="A0A7W7LVW0"/>
<comment type="caution">
    <text evidence="2">The sequence shown here is derived from an EMBL/GenBank/DDBJ whole genome shotgun (WGS) entry which is preliminary data.</text>
</comment>
<accession>A0A7W7LVW0</accession>
<proteinExistence type="predicted"/>
<keyword evidence="3" id="KW-1185">Reference proteome</keyword>
<dbReference type="RefSeq" id="WP_184818274.1">
    <property type="nucleotide sequence ID" value="NZ_BMTK01000004.1"/>
</dbReference>
<organism evidence="2 3">
    <name type="scientific">Streptomyces griseomycini</name>
    <dbReference type="NCBI Taxonomy" id="66895"/>
    <lineage>
        <taxon>Bacteria</taxon>
        <taxon>Bacillati</taxon>
        <taxon>Actinomycetota</taxon>
        <taxon>Actinomycetes</taxon>
        <taxon>Kitasatosporales</taxon>
        <taxon>Streptomycetaceae</taxon>
        <taxon>Streptomyces</taxon>
    </lineage>
</organism>
<feature type="region of interest" description="Disordered" evidence="1">
    <location>
        <begin position="1"/>
        <end position="24"/>
    </location>
</feature>
<evidence type="ECO:0000313" key="2">
    <source>
        <dbReference type="EMBL" id="MBB4897444.1"/>
    </source>
</evidence>
<reference evidence="2 3" key="1">
    <citation type="submission" date="2020-08" db="EMBL/GenBank/DDBJ databases">
        <title>Genomic Encyclopedia of Type Strains, Phase III (KMG-III): the genomes of soil and plant-associated and newly described type strains.</title>
        <authorList>
            <person name="Whitman W."/>
        </authorList>
    </citation>
    <scope>NUCLEOTIDE SEQUENCE [LARGE SCALE GENOMIC DNA]</scope>
    <source>
        <strain evidence="2 3">CECT 3273</strain>
    </source>
</reference>
<gene>
    <name evidence="2" type="ORF">FHS37_001471</name>
</gene>
<dbReference type="Proteomes" id="UP000579523">
    <property type="component" value="Unassembled WGS sequence"/>
</dbReference>
<evidence type="ECO:0000313" key="3">
    <source>
        <dbReference type="Proteomes" id="UP000579523"/>
    </source>
</evidence>
<evidence type="ECO:0000256" key="1">
    <source>
        <dbReference type="SAM" id="MobiDB-lite"/>
    </source>
</evidence>
<sequence>MPEQPNRRGAAAEGGVDGTSEERRCFPEGVRYEVDGQGFRPSARADERAS</sequence>
<protein>
    <submittedName>
        <fullName evidence="2">Uncharacterized protein</fullName>
    </submittedName>
</protein>
<name>A0A7W7LVW0_9ACTN</name>